<dbReference type="EMBL" id="JARDXE010000028">
    <property type="protein sequence ID" value="MDE8649534.1"/>
    <property type="molecule type" value="Genomic_DNA"/>
</dbReference>
<evidence type="ECO:0000256" key="1">
    <source>
        <dbReference type="ARBA" id="ARBA00005525"/>
    </source>
</evidence>
<reference evidence="11" key="1">
    <citation type="submission" date="2023-02" db="EMBL/GenBank/DDBJ databases">
        <title>A novel hydrolase synthesized by Rhodococcus erythropolis HQ is responsible for the detoxification of Zearalenone.</title>
        <authorList>
            <person name="Hu J."/>
            <person name="Xu J."/>
        </authorList>
    </citation>
    <scope>NUCLEOTIDE SEQUENCE</scope>
    <source>
        <strain evidence="11">HQ</strain>
    </source>
</reference>
<comment type="catalytic activity">
    <reaction evidence="5">
        <text>L-proline + NAD(+) = (S)-1-pyrroline-5-carboxylate + NADH + 2 H(+)</text>
        <dbReference type="Rhea" id="RHEA:14105"/>
        <dbReference type="ChEBI" id="CHEBI:15378"/>
        <dbReference type="ChEBI" id="CHEBI:17388"/>
        <dbReference type="ChEBI" id="CHEBI:57540"/>
        <dbReference type="ChEBI" id="CHEBI:57945"/>
        <dbReference type="ChEBI" id="CHEBI:60039"/>
        <dbReference type="EC" id="1.5.1.2"/>
    </reaction>
</comment>
<dbReference type="GO" id="GO:0055129">
    <property type="term" value="P:L-proline biosynthetic process"/>
    <property type="evidence" value="ECO:0007669"/>
    <property type="project" value="UniProtKB-UniRule"/>
</dbReference>
<dbReference type="Pfam" id="PF03807">
    <property type="entry name" value="F420_oxidored"/>
    <property type="match status" value="1"/>
</dbReference>
<dbReference type="PANTHER" id="PTHR11645:SF0">
    <property type="entry name" value="PYRROLINE-5-CARBOXYLATE REDUCTASE 3"/>
    <property type="match status" value="1"/>
</dbReference>
<dbReference type="SUPFAM" id="SSF48179">
    <property type="entry name" value="6-phosphogluconate dehydrogenase C-terminal domain-like"/>
    <property type="match status" value="1"/>
</dbReference>
<evidence type="ECO:0000256" key="2">
    <source>
        <dbReference type="ARBA" id="ARBA00022857"/>
    </source>
</evidence>
<dbReference type="SUPFAM" id="SSF51735">
    <property type="entry name" value="NAD(P)-binding Rossmann-fold domains"/>
    <property type="match status" value="1"/>
</dbReference>
<dbReference type="EC" id="1.5.1.2" evidence="5 6"/>
<feature type="domain" description="Pyrroline-5-carboxylate reductase dimerisation" evidence="10">
    <location>
        <begin position="194"/>
        <end position="298"/>
    </location>
</feature>
<dbReference type="InterPro" id="IPR053790">
    <property type="entry name" value="P5CR-like_CS"/>
</dbReference>
<dbReference type="Gene3D" id="3.40.50.720">
    <property type="entry name" value="NAD(P)-binding Rossmann-like Domain"/>
    <property type="match status" value="1"/>
</dbReference>
<gene>
    <name evidence="5 11" type="primary">proC</name>
    <name evidence="11" type="ORF">PXH69_31660</name>
</gene>
<evidence type="ECO:0000313" key="11">
    <source>
        <dbReference type="EMBL" id="MDE8649534.1"/>
    </source>
</evidence>
<evidence type="ECO:0000313" key="12">
    <source>
        <dbReference type="Proteomes" id="UP001217325"/>
    </source>
</evidence>
<keyword evidence="2 5" id="KW-0521">NADP</keyword>
<evidence type="ECO:0000256" key="7">
    <source>
        <dbReference type="RuleBase" id="RU003903"/>
    </source>
</evidence>
<comment type="pathway">
    <text evidence="5 7">Amino-acid biosynthesis; L-proline biosynthesis; L-proline from L-glutamate 5-semialdehyde: step 1/1.</text>
</comment>
<feature type="domain" description="Pyrroline-5-carboxylate reductase catalytic N-terminal" evidence="9">
    <location>
        <begin position="40"/>
        <end position="132"/>
    </location>
</feature>
<dbReference type="InterPro" id="IPR036291">
    <property type="entry name" value="NAD(P)-bd_dom_sf"/>
</dbReference>
<organism evidence="11 12">
    <name type="scientific">Rhodococcus qingshengii</name>
    <dbReference type="NCBI Taxonomy" id="334542"/>
    <lineage>
        <taxon>Bacteria</taxon>
        <taxon>Bacillati</taxon>
        <taxon>Actinomycetota</taxon>
        <taxon>Actinomycetes</taxon>
        <taxon>Mycobacteriales</taxon>
        <taxon>Nocardiaceae</taxon>
        <taxon>Rhodococcus</taxon>
        <taxon>Rhodococcus erythropolis group</taxon>
    </lineage>
</organism>
<keyword evidence="5" id="KW-0963">Cytoplasm</keyword>
<dbReference type="PROSITE" id="PS00521">
    <property type="entry name" value="P5CR"/>
    <property type="match status" value="1"/>
</dbReference>
<dbReference type="PANTHER" id="PTHR11645">
    <property type="entry name" value="PYRROLINE-5-CARBOXYLATE REDUCTASE"/>
    <property type="match status" value="1"/>
</dbReference>
<comment type="similarity">
    <text evidence="1 5 7">Belongs to the pyrroline-5-carboxylate reductase family.</text>
</comment>
<dbReference type="InterPro" id="IPR000304">
    <property type="entry name" value="Pyrroline-COOH_reductase"/>
</dbReference>
<evidence type="ECO:0000256" key="3">
    <source>
        <dbReference type="ARBA" id="ARBA00023002"/>
    </source>
</evidence>
<evidence type="ECO:0000256" key="5">
    <source>
        <dbReference type="HAMAP-Rule" id="MF_01925"/>
    </source>
</evidence>
<comment type="function">
    <text evidence="4 5">Catalyzes the reduction of 1-pyrroline-5-carboxylate (PCA) to L-proline.</text>
</comment>
<proteinExistence type="inferred from homology"/>
<dbReference type="AlphaFoldDB" id="A0AAW6LR31"/>
<dbReference type="NCBIfam" id="TIGR00112">
    <property type="entry name" value="proC"/>
    <property type="match status" value="1"/>
</dbReference>
<dbReference type="HAMAP" id="MF_01925">
    <property type="entry name" value="P5C_reductase"/>
    <property type="match status" value="1"/>
</dbReference>
<dbReference type="PIRSF" id="PIRSF000193">
    <property type="entry name" value="Pyrrol-5-carb_rd"/>
    <property type="match status" value="1"/>
</dbReference>
<dbReference type="InterPro" id="IPR008927">
    <property type="entry name" value="6-PGluconate_DH-like_C_sf"/>
</dbReference>
<dbReference type="InterPro" id="IPR028939">
    <property type="entry name" value="P5C_Rdtase_cat_N"/>
</dbReference>
<dbReference type="GO" id="GO:0005737">
    <property type="term" value="C:cytoplasm"/>
    <property type="evidence" value="ECO:0007669"/>
    <property type="project" value="UniProtKB-SubCell"/>
</dbReference>
<keyword evidence="5 7" id="KW-0028">Amino-acid biosynthesis</keyword>
<protein>
    <recommendedName>
        <fullName evidence="5 6">Pyrroline-5-carboxylate reductase</fullName>
        <shortName evidence="5">P5C reductase</shortName>
        <shortName evidence="5">P5CR</shortName>
        <ecNumber evidence="5 6">1.5.1.2</ecNumber>
    </recommendedName>
    <alternativeName>
        <fullName evidence="5">PCA reductase</fullName>
    </alternativeName>
</protein>
<evidence type="ECO:0000256" key="8">
    <source>
        <dbReference type="SAM" id="MobiDB-lite"/>
    </source>
</evidence>
<accession>A0AAW6LR31</accession>
<comment type="caution">
    <text evidence="11">The sequence shown here is derived from an EMBL/GenBank/DDBJ whole genome shotgun (WGS) entry which is preliminary data.</text>
</comment>
<keyword evidence="5 7" id="KW-0641">Proline biosynthesis</keyword>
<evidence type="ECO:0000259" key="10">
    <source>
        <dbReference type="Pfam" id="PF14748"/>
    </source>
</evidence>
<dbReference type="InterPro" id="IPR029036">
    <property type="entry name" value="P5CR_dimer"/>
</dbReference>
<sequence>MTTSDLDLDIGSKTTGSESPEGCNDPRLVEATYTLDGMVIAVLGAGKIGEALIAGLLRGGHKPEELLFTARRADRALQLTEEYGVKSVETWVAVDQADVLVVSVKPQDIDAMLEELSAGMAAHKLVVTVCAGLPTALFERRLGDVPVVRVMPNTLMMVGEAMSVVAVGQHATAEHVATVKTMFEYVGEVIELAEPQLDAVTALSGSGPAYFFYLVEAMIDAGILLGLPRGVAKKLIIQSAVGSAKMLDESGEHPIILREAVTSPAGTTISAIRELENHGVRAALFAAIEAARDRSTELGKQYDN</sequence>
<feature type="region of interest" description="Disordered" evidence="8">
    <location>
        <begin position="1"/>
        <end position="24"/>
    </location>
</feature>
<evidence type="ECO:0000259" key="9">
    <source>
        <dbReference type="Pfam" id="PF03807"/>
    </source>
</evidence>
<comment type="subcellular location">
    <subcellularLocation>
        <location evidence="5">Cytoplasm</location>
    </subcellularLocation>
</comment>
<keyword evidence="3 5" id="KW-0560">Oxidoreductase</keyword>
<dbReference type="FunFam" id="1.10.3730.10:FF:000001">
    <property type="entry name" value="Pyrroline-5-carboxylate reductase"/>
    <property type="match status" value="1"/>
</dbReference>
<comment type="catalytic activity">
    <reaction evidence="5 7">
        <text>L-proline + NADP(+) = (S)-1-pyrroline-5-carboxylate + NADPH + 2 H(+)</text>
        <dbReference type="Rhea" id="RHEA:14109"/>
        <dbReference type="ChEBI" id="CHEBI:15378"/>
        <dbReference type="ChEBI" id="CHEBI:17388"/>
        <dbReference type="ChEBI" id="CHEBI:57783"/>
        <dbReference type="ChEBI" id="CHEBI:58349"/>
        <dbReference type="ChEBI" id="CHEBI:60039"/>
        <dbReference type="EC" id="1.5.1.2"/>
    </reaction>
</comment>
<dbReference type="Gene3D" id="1.10.3730.10">
    <property type="entry name" value="ProC C-terminal domain-like"/>
    <property type="match status" value="1"/>
</dbReference>
<dbReference type="GO" id="GO:0004735">
    <property type="term" value="F:pyrroline-5-carboxylate reductase activity"/>
    <property type="evidence" value="ECO:0007669"/>
    <property type="project" value="UniProtKB-UniRule"/>
</dbReference>
<dbReference type="Pfam" id="PF14748">
    <property type="entry name" value="P5CR_dimer"/>
    <property type="match status" value="1"/>
</dbReference>
<evidence type="ECO:0000256" key="4">
    <source>
        <dbReference type="ARBA" id="ARBA00058118"/>
    </source>
</evidence>
<name>A0AAW6LR31_RHOSG</name>
<evidence type="ECO:0000256" key="6">
    <source>
        <dbReference type="NCBIfam" id="TIGR00112"/>
    </source>
</evidence>
<dbReference type="Proteomes" id="UP001217325">
    <property type="component" value="Unassembled WGS sequence"/>
</dbReference>